<dbReference type="STRING" id="1267423.SAMN05216290_1043"/>
<dbReference type="Pfam" id="PF18480">
    <property type="entry name" value="DUF5615"/>
    <property type="match status" value="1"/>
</dbReference>
<protein>
    <submittedName>
        <fullName evidence="2">Predicted nuclease, contains PIN domain, potential toxin-antitoxin system component</fullName>
    </submittedName>
</protein>
<organism evidence="2 3">
    <name type="scientific">Roseivirga pacifica</name>
    <dbReference type="NCBI Taxonomy" id="1267423"/>
    <lineage>
        <taxon>Bacteria</taxon>
        <taxon>Pseudomonadati</taxon>
        <taxon>Bacteroidota</taxon>
        <taxon>Cytophagia</taxon>
        <taxon>Cytophagales</taxon>
        <taxon>Roseivirgaceae</taxon>
        <taxon>Roseivirga</taxon>
    </lineage>
</organism>
<keyword evidence="3" id="KW-1185">Reference proteome</keyword>
<accession>A0A1I0NB02</accession>
<evidence type="ECO:0000313" key="2">
    <source>
        <dbReference type="EMBL" id="SEV98102.1"/>
    </source>
</evidence>
<dbReference type="InterPro" id="IPR041049">
    <property type="entry name" value="DUF5615"/>
</dbReference>
<sequence>MRVLIDAQLPQLLKEILASIGIEATHVIELPKGDTTPDSEIQAYADENDLMLITKDSDFYYSHITLSKPKRLFLITTGNTKNRKLFDLFRDNSLIIAQAVKRSSFLELNNEGIIERD</sequence>
<dbReference type="OrthoDB" id="27473at2"/>
<gene>
    <name evidence="2" type="ORF">SAMN05216290_1043</name>
</gene>
<evidence type="ECO:0000259" key="1">
    <source>
        <dbReference type="Pfam" id="PF18480"/>
    </source>
</evidence>
<proteinExistence type="predicted"/>
<dbReference type="Proteomes" id="UP000199437">
    <property type="component" value="Unassembled WGS sequence"/>
</dbReference>
<feature type="domain" description="DUF5615" evidence="1">
    <location>
        <begin position="1"/>
        <end position="107"/>
    </location>
</feature>
<reference evidence="3" key="1">
    <citation type="submission" date="2016-10" db="EMBL/GenBank/DDBJ databases">
        <authorList>
            <person name="Varghese N."/>
            <person name="Submissions S."/>
        </authorList>
    </citation>
    <scope>NUCLEOTIDE SEQUENCE [LARGE SCALE GENOMIC DNA]</scope>
    <source>
        <strain evidence="3">CGMCC 1.12402</strain>
    </source>
</reference>
<dbReference type="AlphaFoldDB" id="A0A1I0NB02"/>
<evidence type="ECO:0000313" key="3">
    <source>
        <dbReference type="Proteomes" id="UP000199437"/>
    </source>
</evidence>
<name>A0A1I0NB02_9BACT</name>
<dbReference type="GeneID" id="99985780"/>
<dbReference type="RefSeq" id="WP_090257456.1">
    <property type="nucleotide sequence ID" value="NZ_FOIR01000001.1"/>
</dbReference>
<dbReference type="EMBL" id="FOIR01000001">
    <property type="protein sequence ID" value="SEV98102.1"/>
    <property type="molecule type" value="Genomic_DNA"/>
</dbReference>